<dbReference type="NCBIfam" id="TIGR01434">
    <property type="entry name" value="glu_cys_ligase"/>
    <property type="match status" value="1"/>
</dbReference>
<dbReference type="SUPFAM" id="SSF55931">
    <property type="entry name" value="Glutamine synthetase/guanido kinase"/>
    <property type="match status" value="1"/>
</dbReference>
<dbReference type="InterPro" id="IPR014746">
    <property type="entry name" value="Gln_synth/guanido_kin_cat_dom"/>
</dbReference>
<evidence type="ECO:0000313" key="11">
    <source>
        <dbReference type="EMBL" id="MFK4752402.1"/>
    </source>
</evidence>
<sequence>MATTTLPHAFRDAAYRDALALLQNPQHAALLTRLQRGIEKEGLRCNNDGVISQKSHPKGLGSTLTHPSITTDYSEALLEFITPVCRSGHDAIACLDIAHRFAFSQMDAELIWPSSMPCILEGEMSIPIATYGSSNLGQLKHVYRHGLWHRYGRTMQCIAGIHYNFSLPDELWPILKALDNRPDESMQSFISRRYFGLIRNFRRYSWLLLYLFGASPAVSSSFLAGREHNLDTLHQHTLYKPYATSLRMSDLGYQNNAQSSLRVCYNSVDDYVATLGDAIHVQVDEYEKLGVRNNDGVYQQLNTHLLQIENEFYSDIRPKRIARQGEKPLEALDKFGVEYIEVRNTDLNPFMPVGIDVPQTAFMDLFLCYCLLQSSDAIADNEYQDIQTNQQRTVMRGREPGLTLICQGEERSLQQWGLALLDDMQTLAQQMDTANHHSFHIDTLGQQRLKLTDPSHTPSAQVLAALQEQGLEFSEFTLQQARQHRKTLSQPLAAEVNRHWQTLARQSLDEQARIEASDTLSFEDFLADYLKR</sequence>
<dbReference type="InterPro" id="IPR006334">
    <property type="entry name" value="Glut_cys_ligase"/>
</dbReference>
<evidence type="ECO:0000256" key="5">
    <source>
        <dbReference type="ARBA" id="ARBA00022741"/>
    </source>
</evidence>
<evidence type="ECO:0000256" key="8">
    <source>
        <dbReference type="HAMAP-Rule" id="MF_00578"/>
    </source>
</evidence>
<feature type="domain" description="Glutamate--cysteine ligase" evidence="10">
    <location>
        <begin position="19"/>
        <end position="392"/>
    </location>
</feature>
<keyword evidence="6 8" id="KW-0067">ATP-binding</keyword>
<keyword evidence="5 8" id="KW-0547">Nucleotide-binding</keyword>
<keyword evidence="3 8" id="KW-0436">Ligase</keyword>
<keyword evidence="4 8" id="KW-0317">Glutathione biosynthesis</keyword>
<comment type="catalytic activity">
    <reaction evidence="7 8 9">
        <text>L-cysteine + L-glutamate + ATP = gamma-L-glutamyl-L-cysteine + ADP + phosphate + H(+)</text>
        <dbReference type="Rhea" id="RHEA:13285"/>
        <dbReference type="ChEBI" id="CHEBI:15378"/>
        <dbReference type="ChEBI" id="CHEBI:29985"/>
        <dbReference type="ChEBI" id="CHEBI:30616"/>
        <dbReference type="ChEBI" id="CHEBI:35235"/>
        <dbReference type="ChEBI" id="CHEBI:43474"/>
        <dbReference type="ChEBI" id="CHEBI:58173"/>
        <dbReference type="ChEBI" id="CHEBI:456216"/>
        <dbReference type="EC" id="6.3.2.2"/>
    </reaction>
</comment>
<dbReference type="Gene3D" id="3.30.590.20">
    <property type="match status" value="1"/>
</dbReference>
<dbReference type="Pfam" id="PF04262">
    <property type="entry name" value="Glu_cys_ligase"/>
    <property type="match status" value="1"/>
</dbReference>
<evidence type="ECO:0000313" key="12">
    <source>
        <dbReference type="Proteomes" id="UP001620597"/>
    </source>
</evidence>
<comment type="caution">
    <text evidence="11">The sequence shown here is derived from an EMBL/GenBank/DDBJ whole genome shotgun (WGS) entry which is preliminary data.</text>
</comment>
<accession>A0ABW8NHI8</accession>
<dbReference type="RefSeq" id="WP_416205680.1">
    <property type="nucleotide sequence ID" value="NZ_JBBKTX010000008.1"/>
</dbReference>
<dbReference type="EC" id="6.3.2.2" evidence="8"/>
<evidence type="ECO:0000256" key="1">
    <source>
        <dbReference type="ARBA" id="ARBA00005006"/>
    </source>
</evidence>
<dbReference type="PANTHER" id="PTHR38761">
    <property type="entry name" value="GLUTAMATE--CYSTEINE LIGASE"/>
    <property type="match status" value="1"/>
</dbReference>
<dbReference type="InterPro" id="IPR007370">
    <property type="entry name" value="Glu_cys_ligase"/>
</dbReference>
<evidence type="ECO:0000259" key="10">
    <source>
        <dbReference type="Pfam" id="PF04262"/>
    </source>
</evidence>
<reference evidence="11 12" key="1">
    <citation type="submission" date="2024-03" db="EMBL/GenBank/DDBJ databases">
        <title>High-quality draft genome sequence of Oceanobacter sp. wDCs-4.</title>
        <authorList>
            <person name="Dong C."/>
        </authorList>
    </citation>
    <scope>NUCLEOTIDE SEQUENCE [LARGE SCALE GENOMIC DNA]</scope>
    <source>
        <strain evidence="12">wDCs-4</strain>
    </source>
</reference>
<evidence type="ECO:0000256" key="6">
    <source>
        <dbReference type="ARBA" id="ARBA00022840"/>
    </source>
</evidence>
<protein>
    <recommendedName>
        <fullName evidence="8">Glutamate--cysteine ligase</fullName>
        <ecNumber evidence="8">6.3.2.2</ecNumber>
    </recommendedName>
    <alternativeName>
        <fullName evidence="8">Gamma-ECS</fullName>
        <shortName evidence="8">GCS</shortName>
    </alternativeName>
    <alternativeName>
        <fullName evidence="8">Gamma-glutamylcysteine synthetase</fullName>
    </alternativeName>
</protein>
<evidence type="ECO:0000256" key="2">
    <source>
        <dbReference type="ARBA" id="ARBA00008772"/>
    </source>
</evidence>
<dbReference type="EMBL" id="JBBKTX010000008">
    <property type="protein sequence ID" value="MFK4752402.1"/>
    <property type="molecule type" value="Genomic_DNA"/>
</dbReference>
<keyword evidence="12" id="KW-1185">Reference proteome</keyword>
<evidence type="ECO:0000256" key="9">
    <source>
        <dbReference type="RuleBase" id="RU004391"/>
    </source>
</evidence>
<evidence type="ECO:0000256" key="7">
    <source>
        <dbReference type="ARBA" id="ARBA00048819"/>
    </source>
</evidence>
<proteinExistence type="inferred from homology"/>
<comment type="pathway">
    <text evidence="1 8 9">Sulfur metabolism; glutathione biosynthesis; glutathione from L-cysteine and L-glutamate: step 1/2.</text>
</comment>
<comment type="similarity">
    <text evidence="2 8">Belongs to the glutamate--cysteine ligase type 1 family. Type 1 subfamily.</text>
</comment>
<gene>
    <name evidence="8 11" type="primary">gshA</name>
    <name evidence="11" type="ORF">WG929_08275</name>
</gene>
<dbReference type="PANTHER" id="PTHR38761:SF1">
    <property type="entry name" value="GLUTAMATE--CYSTEINE LIGASE"/>
    <property type="match status" value="1"/>
</dbReference>
<name>A0ABW8NHI8_9GAMM</name>
<dbReference type="Proteomes" id="UP001620597">
    <property type="component" value="Unassembled WGS sequence"/>
</dbReference>
<dbReference type="GO" id="GO:0004357">
    <property type="term" value="F:glutamate-cysteine ligase activity"/>
    <property type="evidence" value="ECO:0007669"/>
    <property type="project" value="UniProtKB-EC"/>
</dbReference>
<evidence type="ECO:0000256" key="4">
    <source>
        <dbReference type="ARBA" id="ARBA00022684"/>
    </source>
</evidence>
<dbReference type="HAMAP" id="MF_00578">
    <property type="entry name" value="Glu_cys_ligase"/>
    <property type="match status" value="1"/>
</dbReference>
<evidence type="ECO:0000256" key="3">
    <source>
        <dbReference type="ARBA" id="ARBA00022598"/>
    </source>
</evidence>
<organism evidence="11 12">
    <name type="scientific">Oceanobacter antarcticus</name>
    <dbReference type="NCBI Taxonomy" id="3133425"/>
    <lineage>
        <taxon>Bacteria</taxon>
        <taxon>Pseudomonadati</taxon>
        <taxon>Pseudomonadota</taxon>
        <taxon>Gammaproteobacteria</taxon>
        <taxon>Oceanospirillales</taxon>
        <taxon>Oceanospirillaceae</taxon>
        <taxon>Oceanobacter</taxon>
    </lineage>
</organism>